<evidence type="ECO:0000256" key="1">
    <source>
        <dbReference type="SAM" id="SignalP"/>
    </source>
</evidence>
<evidence type="ECO:0000313" key="2">
    <source>
        <dbReference type="EMBL" id="CAG9529663.1"/>
    </source>
</evidence>
<gene>
    <name evidence="2" type="ORF">CJOHNSTONI_LOCUS224</name>
</gene>
<feature type="signal peptide" evidence="1">
    <location>
        <begin position="1"/>
        <end position="18"/>
    </location>
</feature>
<keyword evidence="3" id="KW-1185">Reference proteome</keyword>
<accession>A0A8J2MH50</accession>
<reference evidence="2" key="1">
    <citation type="submission" date="2021-09" db="EMBL/GenBank/DDBJ databases">
        <authorList>
            <consortium name="Pathogen Informatics"/>
        </authorList>
    </citation>
    <scope>NUCLEOTIDE SEQUENCE</scope>
</reference>
<feature type="chain" id="PRO_5035196983" description="Secreted protein" evidence="1">
    <location>
        <begin position="19"/>
        <end position="103"/>
    </location>
</feature>
<protein>
    <recommendedName>
        <fullName evidence="4">Secreted protein</fullName>
    </recommendedName>
</protein>
<name>A0A8J2MH50_9BILA</name>
<sequence length="103" mass="12104">MYLPYYLVLFVLPLYVAQITVSNDQRIQEGIENEGKIKIMANNSEANKKQYRCKQSEEAQIDARKRTAIQMSRVHCSIQRFQQSEETQIDARKRTAIQMLHVQ</sequence>
<dbReference type="EMBL" id="CAKAEH010000055">
    <property type="protein sequence ID" value="CAG9529663.1"/>
    <property type="molecule type" value="Genomic_DNA"/>
</dbReference>
<proteinExistence type="predicted"/>
<dbReference type="Proteomes" id="UP000746747">
    <property type="component" value="Unassembled WGS sequence"/>
</dbReference>
<evidence type="ECO:0008006" key="4">
    <source>
        <dbReference type="Google" id="ProtNLM"/>
    </source>
</evidence>
<organism evidence="2 3">
    <name type="scientific">Cercopithifilaria johnstoni</name>
    <dbReference type="NCBI Taxonomy" id="2874296"/>
    <lineage>
        <taxon>Eukaryota</taxon>
        <taxon>Metazoa</taxon>
        <taxon>Ecdysozoa</taxon>
        <taxon>Nematoda</taxon>
        <taxon>Chromadorea</taxon>
        <taxon>Rhabditida</taxon>
        <taxon>Spirurina</taxon>
        <taxon>Spiruromorpha</taxon>
        <taxon>Filarioidea</taxon>
        <taxon>Onchocercidae</taxon>
        <taxon>Cercopithifilaria</taxon>
    </lineage>
</organism>
<keyword evidence="1" id="KW-0732">Signal</keyword>
<comment type="caution">
    <text evidence="2">The sequence shown here is derived from an EMBL/GenBank/DDBJ whole genome shotgun (WGS) entry which is preliminary data.</text>
</comment>
<evidence type="ECO:0000313" key="3">
    <source>
        <dbReference type="Proteomes" id="UP000746747"/>
    </source>
</evidence>
<dbReference type="AlphaFoldDB" id="A0A8J2MH50"/>